<evidence type="ECO:0000256" key="8">
    <source>
        <dbReference type="ARBA" id="ARBA00023065"/>
    </source>
</evidence>
<comment type="caution">
    <text evidence="13">The sequence shown here is derived from an EMBL/GenBank/DDBJ whole genome shotgun (WGS) entry which is preliminary data.</text>
</comment>
<evidence type="ECO:0000313" key="13">
    <source>
        <dbReference type="EMBL" id="KAH0563761.1"/>
    </source>
</evidence>
<evidence type="ECO:0000256" key="11">
    <source>
        <dbReference type="ARBA" id="ARBA00023303"/>
    </source>
</evidence>
<comment type="subcellular location">
    <subcellularLocation>
        <location evidence="1">Membrane</location>
        <topology evidence="1">Multi-pass membrane protein</topology>
    </subcellularLocation>
</comment>
<evidence type="ECO:0000256" key="3">
    <source>
        <dbReference type="ARBA" id="ARBA00022448"/>
    </source>
</evidence>
<evidence type="ECO:0000256" key="12">
    <source>
        <dbReference type="RuleBase" id="RU000679"/>
    </source>
</evidence>
<evidence type="ECO:0000256" key="1">
    <source>
        <dbReference type="ARBA" id="ARBA00004141"/>
    </source>
</evidence>
<gene>
    <name evidence="13" type="ORF">KQX54_005967</name>
</gene>
<keyword evidence="9" id="KW-0472">Membrane</keyword>
<organism evidence="13 14">
    <name type="scientific">Cotesia glomerata</name>
    <name type="common">Lepidopteran parasitic wasp</name>
    <name type="synonym">Apanteles glomeratus</name>
    <dbReference type="NCBI Taxonomy" id="32391"/>
    <lineage>
        <taxon>Eukaryota</taxon>
        <taxon>Metazoa</taxon>
        <taxon>Ecdysozoa</taxon>
        <taxon>Arthropoda</taxon>
        <taxon>Hexapoda</taxon>
        <taxon>Insecta</taxon>
        <taxon>Pterygota</taxon>
        <taxon>Neoptera</taxon>
        <taxon>Endopterygota</taxon>
        <taxon>Hymenoptera</taxon>
        <taxon>Apocrita</taxon>
        <taxon>Ichneumonoidea</taxon>
        <taxon>Braconidae</taxon>
        <taxon>Microgastrinae</taxon>
        <taxon>Cotesia</taxon>
    </lineage>
</organism>
<evidence type="ECO:0000256" key="10">
    <source>
        <dbReference type="ARBA" id="ARBA00023201"/>
    </source>
</evidence>
<reference evidence="13 14" key="1">
    <citation type="journal article" date="2021" name="J. Hered.">
        <title>A chromosome-level genome assembly of the parasitoid wasp, Cotesia glomerata (Hymenoptera: Braconidae).</title>
        <authorList>
            <person name="Pinto B.J."/>
            <person name="Weis J.J."/>
            <person name="Gamble T."/>
            <person name="Ode P.J."/>
            <person name="Paul R."/>
            <person name="Zaspel J.M."/>
        </authorList>
    </citation>
    <scope>NUCLEOTIDE SEQUENCE [LARGE SCALE GENOMIC DNA]</scope>
    <source>
        <strain evidence="13">CgM1</strain>
    </source>
</reference>
<dbReference type="Proteomes" id="UP000826195">
    <property type="component" value="Unassembled WGS sequence"/>
</dbReference>
<keyword evidence="10 12" id="KW-0739">Sodium transport</keyword>
<keyword evidence="11 12" id="KW-0407">Ion channel</keyword>
<dbReference type="InterPro" id="IPR001873">
    <property type="entry name" value="ENaC"/>
</dbReference>
<sequence length="92" mass="10698">MPEETYSTLEIKKVDPNFRACNIGDDLILHRQLKYTSIPSGYAKSSYANCILDCRLITLLEKCQCFPFYYDRKGLDVCTLHDVECIKEHKCK</sequence>
<keyword evidence="7" id="KW-0915">Sodium</keyword>
<evidence type="ECO:0000256" key="2">
    <source>
        <dbReference type="ARBA" id="ARBA00007193"/>
    </source>
</evidence>
<keyword evidence="4 12" id="KW-0894">Sodium channel</keyword>
<protein>
    <submittedName>
        <fullName evidence="13">Uncharacterized protein</fullName>
    </submittedName>
</protein>
<dbReference type="Pfam" id="PF00858">
    <property type="entry name" value="ASC"/>
    <property type="match status" value="1"/>
</dbReference>
<evidence type="ECO:0000256" key="4">
    <source>
        <dbReference type="ARBA" id="ARBA00022461"/>
    </source>
</evidence>
<keyword evidence="3 12" id="KW-0813">Transport</keyword>
<keyword evidence="6" id="KW-1133">Transmembrane helix</keyword>
<evidence type="ECO:0000313" key="14">
    <source>
        <dbReference type="Proteomes" id="UP000826195"/>
    </source>
</evidence>
<accession>A0AAV7ILF0</accession>
<proteinExistence type="inferred from homology"/>
<keyword evidence="14" id="KW-1185">Reference proteome</keyword>
<dbReference type="Gene3D" id="1.10.287.820">
    <property type="entry name" value="Acid-sensing ion channel domain"/>
    <property type="match status" value="1"/>
</dbReference>
<evidence type="ECO:0000256" key="5">
    <source>
        <dbReference type="ARBA" id="ARBA00022692"/>
    </source>
</evidence>
<dbReference type="EMBL" id="JAHXZJ010000002">
    <property type="protein sequence ID" value="KAH0563761.1"/>
    <property type="molecule type" value="Genomic_DNA"/>
</dbReference>
<name>A0AAV7ILF0_COTGL</name>
<dbReference type="GO" id="GO:0016020">
    <property type="term" value="C:membrane"/>
    <property type="evidence" value="ECO:0007669"/>
    <property type="project" value="UniProtKB-SubCell"/>
</dbReference>
<dbReference type="GO" id="GO:0005272">
    <property type="term" value="F:sodium channel activity"/>
    <property type="evidence" value="ECO:0007669"/>
    <property type="project" value="UniProtKB-KW"/>
</dbReference>
<evidence type="ECO:0000256" key="6">
    <source>
        <dbReference type="ARBA" id="ARBA00022989"/>
    </source>
</evidence>
<evidence type="ECO:0000256" key="9">
    <source>
        <dbReference type="ARBA" id="ARBA00023136"/>
    </source>
</evidence>
<keyword evidence="5 12" id="KW-0812">Transmembrane</keyword>
<dbReference type="AlphaFoldDB" id="A0AAV7ILF0"/>
<evidence type="ECO:0000256" key="7">
    <source>
        <dbReference type="ARBA" id="ARBA00023053"/>
    </source>
</evidence>
<comment type="similarity">
    <text evidence="2 12">Belongs to the amiloride-sensitive sodium channel (TC 1.A.6) family.</text>
</comment>
<keyword evidence="8 12" id="KW-0406">Ion transport</keyword>